<proteinExistence type="predicted"/>
<evidence type="ECO:0000313" key="3">
    <source>
        <dbReference type="EMBL" id="CAB5219525.1"/>
    </source>
</evidence>
<gene>
    <name evidence="3" type="ORF">UFOVP220_94</name>
    <name evidence="1" type="ORF">UFOVP26_132</name>
    <name evidence="2" type="ORF">UFOVP44_103</name>
</gene>
<accession>A0A6J5KNI3</accession>
<organism evidence="2">
    <name type="scientific">uncultured Caudovirales phage</name>
    <dbReference type="NCBI Taxonomy" id="2100421"/>
    <lineage>
        <taxon>Viruses</taxon>
        <taxon>Duplodnaviria</taxon>
        <taxon>Heunggongvirae</taxon>
        <taxon>Uroviricota</taxon>
        <taxon>Caudoviricetes</taxon>
        <taxon>Peduoviridae</taxon>
        <taxon>Maltschvirus</taxon>
        <taxon>Maltschvirus maltsch</taxon>
    </lineage>
</organism>
<dbReference type="GO" id="GO:0003677">
    <property type="term" value="F:DNA binding"/>
    <property type="evidence" value="ECO:0007669"/>
    <property type="project" value="InterPro"/>
</dbReference>
<dbReference type="InterPro" id="IPR011010">
    <property type="entry name" value="DNA_brk_join_enz"/>
</dbReference>
<reference evidence="2" key="1">
    <citation type="submission" date="2020-04" db="EMBL/GenBank/DDBJ databases">
        <authorList>
            <person name="Chiriac C."/>
            <person name="Salcher M."/>
            <person name="Ghai R."/>
            <person name="Kavagutti S V."/>
        </authorList>
    </citation>
    <scope>NUCLEOTIDE SEQUENCE</scope>
</reference>
<dbReference type="EMBL" id="LR798268">
    <property type="protein sequence ID" value="CAB5219525.1"/>
    <property type="molecule type" value="Genomic_DNA"/>
</dbReference>
<dbReference type="EMBL" id="LR796176">
    <property type="protein sequence ID" value="CAB4123964.1"/>
    <property type="molecule type" value="Genomic_DNA"/>
</dbReference>
<protein>
    <submittedName>
        <fullName evidence="2">Uncharacterized protein</fullName>
    </submittedName>
</protein>
<sequence>MLLKEVGNIKGLLSNSPLAISRLWERDVETIKPIEFTCFIRRMKERGYEAQASRAVELAVNEIFKAIIQDNIKSVELIKIFSETTKADFGKIKERLLKLSLVRRKAFMFMLDTGLTAQEVVKLKWHEAKLKKLTETASTVLRSLPRHIKSDFVFWEYGNKANAMPILGFIEESRHILEDDWSNYVMYDYNAEMKAFEFTLEQSLNLKLS</sequence>
<evidence type="ECO:0000313" key="2">
    <source>
        <dbReference type="EMBL" id="CAB4123964.1"/>
    </source>
</evidence>
<evidence type="ECO:0000313" key="1">
    <source>
        <dbReference type="EMBL" id="CAB4122221.1"/>
    </source>
</evidence>
<name>A0A6J5KNI3_9CAUD</name>
<dbReference type="EMBL" id="LR796152">
    <property type="protein sequence ID" value="CAB4122221.1"/>
    <property type="molecule type" value="Genomic_DNA"/>
</dbReference>
<dbReference type="SUPFAM" id="SSF56349">
    <property type="entry name" value="DNA breaking-rejoining enzymes"/>
    <property type="match status" value="1"/>
</dbReference>